<name>A0A3S5AD06_9PLAT</name>
<organism evidence="1 2">
    <name type="scientific">Protopolystoma xenopodis</name>
    <dbReference type="NCBI Taxonomy" id="117903"/>
    <lineage>
        <taxon>Eukaryota</taxon>
        <taxon>Metazoa</taxon>
        <taxon>Spiralia</taxon>
        <taxon>Lophotrochozoa</taxon>
        <taxon>Platyhelminthes</taxon>
        <taxon>Monogenea</taxon>
        <taxon>Polyopisthocotylea</taxon>
        <taxon>Polystomatidea</taxon>
        <taxon>Polystomatidae</taxon>
        <taxon>Protopolystoma</taxon>
    </lineage>
</organism>
<dbReference type="AlphaFoldDB" id="A0A3S5AD06"/>
<proteinExistence type="predicted"/>
<dbReference type="Proteomes" id="UP000784294">
    <property type="component" value="Unassembled WGS sequence"/>
</dbReference>
<keyword evidence="2" id="KW-1185">Reference proteome</keyword>
<protein>
    <submittedName>
        <fullName evidence="1">Uncharacterized protein</fullName>
    </submittedName>
</protein>
<sequence length="80" mass="8653">MHTPECTDVTTTEWDSMLDWQCYQGLAGDADTNHQPSVTCSPFRLGLANPQPASTGGIMPIILTRQQSASPGYISARVDL</sequence>
<evidence type="ECO:0000313" key="1">
    <source>
        <dbReference type="EMBL" id="VEL20795.1"/>
    </source>
</evidence>
<comment type="caution">
    <text evidence="1">The sequence shown here is derived from an EMBL/GenBank/DDBJ whole genome shotgun (WGS) entry which is preliminary data.</text>
</comment>
<reference evidence="1" key="1">
    <citation type="submission" date="2018-11" db="EMBL/GenBank/DDBJ databases">
        <authorList>
            <consortium name="Pathogen Informatics"/>
        </authorList>
    </citation>
    <scope>NUCLEOTIDE SEQUENCE</scope>
</reference>
<dbReference type="EMBL" id="CAAALY010048038">
    <property type="protein sequence ID" value="VEL20795.1"/>
    <property type="molecule type" value="Genomic_DNA"/>
</dbReference>
<gene>
    <name evidence="1" type="ORF">PXEA_LOCUS14235</name>
</gene>
<accession>A0A3S5AD06</accession>
<evidence type="ECO:0000313" key="2">
    <source>
        <dbReference type="Proteomes" id="UP000784294"/>
    </source>
</evidence>